<dbReference type="Proteomes" id="UP000243065">
    <property type="component" value="Unassembled WGS sequence"/>
</dbReference>
<name>A0A656D8Z4_KRYT1</name>
<sequence>MLKKLLLPFILALFACFKQDSPEKVNRKIEHNAFKVGERLFYDVKYKFIKVGEAEISIPEIIDYNGRKCYRAVFRVWSLPFFSIFYKVDDRYESLIDVEGIFPWRFEQHIREGGYVRDFYAEFDHVNLIAKTSEGIYPIPQYAQDVFSAFYYARTQDYSNKKPGDRIKLENFYRNKTYPLEIKYLGEQTVKVKAGKFNCVIVEPLIVEGGLFKAKGRFLLWITNDDKKIPIKMTAEIPIGNVDGELRDFEGIEKINAKLD</sequence>
<proteinExistence type="predicted"/>
<dbReference type="PROSITE" id="PS51257">
    <property type="entry name" value="PROKAR_LIPOPROTEIN"/>
    <property type="match status" value="1"/>
</dbReference>
<dbReference type="EMBL" id="CZVU01000068">
    <property type="protein sequence ID" value="CUT03520.1"/>
    <property type="molecule type" value="Genomic_DNA"/>
</dbReference>
<gene>
    <name evidence="1" type="ORF">JGI24_01317</name>
</gene>
<dbReference type="InterPro" id="IPR021457">
    <property type="entry name" value="DUF3108"/>
</dbReference>
<dbReference type="OrthoDB" id="9806641at2"/>
<accession>A0A656D8Z4</accession>
<evidence type="ECO:0008006" key="3">
    <source>
        <dbReference type="Google" id="ProtNLM"/>
    </source>
</evidence>
<protein>
    <recommendedName>
        <fullName evidence="3">DUF3108 domain-containing protein</fullName>
    </recommendedName>
</protein>
<evidence type="ECO:0000313" key="1">
    <source>
        <dbReference type="EMBL" id="CUT03520.1"/>
    </source>
</evidence>
<evidence type="ECO:0000313" key="2">
    <source>
        <dbReference type="Proteomes" id="UP000243065"/>
    </source>
</evidence>
<dbReference type="Pfam" id="PF11306">
    <property type="entry name" value="DUF3108"/>
    <property type="match status" value="1"/>
</dbReference>
<dbReference type="AlphaFoldDB" id="A0A656D8Z4"/>
<keyword evidence="2" id="KW-1185">Reference proteome</keyword>
<organism evidence="1 2">
    <name type="scientific">Kryptobacter tengchongensis</name>
    <dbReference type="NCBI Taxonomy" id="1643429"/>
    <lineage>
        <taxon>Bacteria</taxon>
        <taxon>Pseudomonadati</taxon>
        <taxon>Candidatus Kryptoniota</taxon>
        <taxon>Candidatus Kryptobacter</taxon>
    </lineage>
</organism>
<dbReference type="RefSeq" id="WP_072150659.1">
    <property type="nucleotide sequence ID" value="NZ_CZVU01000068.1"/>
</dbReference>
<reference evidence="1 2" key="1">
    <citation type="submission" date="2015-11" db="EMBL/GenBank/DDBJ databases">
        <authorList>
            <person name="Varghese N."/>
        </authorList>
    </citation>
    <scope>NUCLEOTIDE SEQUENCE [LARGE SCALE GENOMIC DNA]</scope>
    <source>
        <strain evidence="1 2">JGI-24</strain>
    </source>
</reference>